<evidence type="ECO:0000256" key="2">
    <source>
        <dbReference type="ARBA" id="ARBA00002695"/>
    </source>
</evidence>
<dbReference type="InterPro" id="IPR000573">
    <property type="entry name" value="AconitaseA/IPMdHydase_ssu_swvl"/>
</dbReference>
<keyword evidence="13" id="KW-1185">Reference proteome</keyword>
<name>A0A2N7TXG5_9GAMM</name>
<organism evidence="12 13">
    <name type="scientific">Billgrantia endophytica</name>
    <dbReference type="NCBI Taxonomy" id="2033802"/>
    <lineage>
        <taxon>Bacteria</taxon>
        <taxon>Pseudomonadati</taxon>
        <taxon>Pseudomonadota</taxon>
        <taxon>Gammaproteobacteria</taxon>
        <taxon>Oceanospirillales</taxon>
        <taxon>Halomonadaceae</taxon>
        <taxon>Billgrantia</taxon>
    </lineage>
</organism>
<dbReference type="GO" id="GO:0009098">
    <property type="term" value="P:L-leucine biosynthetic process"/>
    <property type="evidence" value="ECO:0007669"/>
    <property type="project" value="UniProtKB-UniPathway"/>
</dbReference>
<dbReference type="GO" id="GO:0009316">
    <property type="term" value="C:3-isopropylmalate dehydratase complex"/>
    <property type="evidence" value="ECO:0007669"/>
    <property type="project" value="InterPro"/>
</dbReference>
<comment type="catalytic activity">
    <reaction evidence="1">
        <text>(2R,3S)-3-isopropylmalate = (2S)-2-isopropylmalate</text>
        <dbReference type="Rhea" id="RHEA:32287"/>
        <dbReference type="ChEBI" id="CHEBI:1178"/>
        <dbReference type="ChEBI" id="CHEBI:35121"/>
        <dbReference type="EC" id="4.2.1.33"/>
    </reaction>
</comment>
<dbReference type="OrthoDB" id="9777465at2"/>
<sequence length="212" mass="23375">MEPIKIIDAPACPLALANVDTDQLIPARFMKEPRSVGYGRFLLHDLRHDESGDPHETFILNHPEAEKARTLVARRNFGAGSSREAAVYALVDHGFRCVIAPSFGDIFSSNAVNNGLLPATVSEEDAEALLAALGDTPGQLRVDLEAQRITVGGLSVGFTITPTWRTKLLNGWDDIDMTRQYTDAIQRFAADYTRRHPWLDVTPPQPEIISRG</sequence>
<gene>
    <name evidence="12" type="primary">leuD</name>
    <name evidence="12" type="ORF">C1H69_19720</name>
</gene>
<dbReference type="RefSeq" id="WP_102655092.1">
    <property type="nucleotide sequence ID" value="NZ_PNRF01000041.1"/>
</dbReference>
<comment type="caution">
    <text evidence="12">The sequence shown here is derived from an EMBL/GenBank/DDBJ whole genome shotgun (WGS) entry which is preliminary data.</text>
</comment>
<evidence type="ECO:0000256" key="7">
    <source>
        <dbReference type="ARBA" id="ARBA00022430"/>
    </source>
</evidence>
<dbReference type="PANTHER" id="PTHR43345:SF5">
    <property type="entry name" value="3-ISOPROPYLMALATE DEHYDRATASE SMALL SUBUNIT"/>
    <property type="match status" value="1"/>
</dbReference>
<evidence type="ECO:0000256" key="3">
    <source>
        <dbReference type="ARBA" id="ARBA00004729"/>
    </source>
</evidence>
<evidence type="ECO:0000259" key="11">
    <source>
        <dbReference type="Pfam" id="PF00694"/>
    </source>
</evidence>
<evidence type="ECO:0000256" key="8">
    <source>
        <dbReference type="ARBA" id="ARBA00022605"/>
    </source>
</evidence>
<comment type="similarity">
    <text evidence="4">Belongs to the LeuD family. LeuD type 1 subfamily.</text>
</comment>
<comment type="subunit">
    <text evidence="5">Heterodimer of LeuC and LeuD.</text>
</comment>
<evidence type="ECO:0000256" key="6">
    <source>
        <dbReference type="ARBA" id="ARBA00011998"/>
    </source>
</evidence>
<keyword evidence="8" id="KW-0028">Amino-acid biosynthesis</keyword>
<evidence type="ECO:0000313" key="13">
    <source>
        <dbReference type="Proteomes" id="UP000235803"/>
    </source>
</evidence>
<protein>
    <recommendedName>
        <fullName evidence="6">3-isopropylmalate dehydratase</fullName>
        <ecNumber evidence="6">4.2.1.33</ecNumber>
    </recommendedName>
</protein>
<dbReference type="NCBIfam" id="NF002458">
    <property type="entry name" value="PRK01641.1"/>
    <property type="match status" value="1"/>
</dbReference>
<dbReference type="InterPro" id="IPR033940">
    <property type="entry name" value="IPMI_Swivel"/>
</dbReference>
<dbReference type="SUPFAM" id="SSF52016">
    <property type="entry name" value="LeuD/IlvD-like"/>
    <property type="match status" value="1"/>
</dbReference>
<dbReference type="InterPro" id="IPR050075">
    <property type="entry name" value="LeuD"/>
</dbReference>
<comment type="function">
    <text evidence="2">Catalyzes the isomerization between 2-isopropylmalate and 3-isopropylmalate, via the formation of 2-isopropylmaleate.</text>
</comment>
<evidence type="ECO:0000256" key="9">
    <source>
        <dbReference type="ARBA" id="ARBA00023239"/>
    </source>
</evidence>
<evidence type="ECO:0000256" key="1">
    <source>
        <dbReference type="ARBA" id="ARBA00000491"/>
    </source>
</evidence>
<evidence type="ECO:0000313" key="12">
    <source>
        <dbReference type="EMBL" id="PMR72870.1"/>
    </source>
</evidence>
<feature type="domain" description="Aconitase A/isopropylmalate dehydratase small subunit swivel" evidence="11">
    <location>
        <begin position="14"/>
        <end position="123"/>
    </location>
</feature>
<proteinExistence type="inferred from homology"/>
<accession>A0A2N7TXG5</accession>
<dbReference type="CDD" id="cd01577">
    <property type="entry name" value="IPMI_Swivel"/>
    <property type="match status" value="1"/>
</dbReference>
<dbReference type="GO" id="GO:0003861">
    <property type="term" value="F:3-isopropylmalate dehydratase activity"/>
    <property type="evidence" value="ECO:0007669"/>
    <property type="project" value="UniProtKB-EC"/>
</dbReference>
<dbReference type="AlphaFoldDB" id="A0A2N7TXG5"/>
<evidence type="ECO:0000256" key="10">
    <source>
        <dbReference type="ARBA" id="ARBA00023304"/>
    </source>
</evidence>
<keyword evidence="10" id="KW-0100">Branched-chain amino acid biosynthesis</keyword>
<evidence type="ECO:0000256" key="5">
    <source>
        <dbReference type="ARBA" id="ARBA00011271"/>
    </source>
</evidence>
<dbReference type="EMBL" id="PNRF01000041">
    <property type="protein sequence ID" value="PMR72870.1"/>
    <property type="molecule type" value="Genomic_DNA"/>
</dbReference>
<dbReference type="Pfam" id="PF00694">
    <property type="entry name" value="Aconitase_C"/>
    <property type="match status" value="1"/>
</dbReference>
<evidence type="ECO:0000256" key="4">
    <source>
        <dbReference type="ARBA" id="ARBA00009845"/>
    </source>
</evidence>
<dbReference type="PANTHER" id="PTHR43345">
    <property type="entry name" value="3-ISOPROPYLMALATE DEHYDRATASE SMALL SUBUNIT 2-RELATED-RELATED"/>
    <property type="match status" value="1"/>
</dbReference>
<comment type="pathway">
    <text evidence="3">Amino-acid biosynthesis; L-leucine biosynthesis; L-leucine from 3-methyl-2-oxobutanoate: step 2/4.</text>
</comment>
<dbReference type="Gene3D" id="3.20.19.10">
    <property type="entry name" value="Aconitase, domain 4"/>
    <property type="match status" value="1"/>
</dbReference>
<dbReference type="NCBIfam" id="TIGR00171">
    <property type="entry name" value="leuD"/>
    <property type="match status" value="1"/>
</dbReference>
<dbReference type="UniPathway" id="UPA00048">
    <property type="reaction ID" value="UER00071"/>
</dbReference>
<dbReference type="InterPro" id="IPR015928">
    <property type="entry name" value="Aconitase/3IPM_dehydase_swvl"/>
</dbReference>
<dbReference type="InterPro" id="IPR004431">
    <property type="entry name" value="3-IsopropMal_deHydase_ssu"/>
</dbReference>
<dbReference type="Proteomes" id="UP000235803">
    <property type="component" value="Unassembled WGS sequence"/>
</dbReference>
<keyword evidence="7" id="KW-0432">Leucine biosynthesis</keyword>
<keyword evidence="9" id="KW-0456">Lyase</keyword>
<dbReference type="EC" id="4.2.1.33" evidence="6"/>
<reference evidence="12 13" key="1">
    <citation type="submission" date="2018-01" db="EMBL/GenBank/DDBJ databases">
        <title>Halomonas endophytica sp. nov., isolated from storage liquid in the stems of Populus euphratica.</title>
        <authorList>
            <person name="Chen C."/>
        </authorList>
    </citation>
    <scope>NUCLEOTIDE SEQUENCE [LARGE SCALE GENOMIC DNA]</scope>
    <source>
        <strain evidence="12 13">MC28</strain>
    </source>
</reference>